<accession>A0AAD8B918</accession>
<sequence length="67" mass="7384">MTRCNELRLVFTVLTSLLIGMQADVKTDKYEYDGNTVVPKNVTGCQDGKTGILLSTIKISRKSLASF</sequence>
<keyword evidence="1" id="KW-0732">Signal</keyword>
<protein>
    <submittedName>
        <fullName evidence="2">Uncharacterized protein</fullName>
    </submittedName>
</protein>
<reference evidence="2" key="1">
    <citation type="journal article" date="2023" name="PLoS Negl. Trop. Dis.">
        <title>A genome sequence for Biomphalaria pfeifferi, the major vector snail for the human-infecting parasite Schistosoma mansoni.</title>
        <authorList>
            <person name="Bu L."/>
            <person name="Lu L."/>
            <person name="Laidemitt M.R."/>
            <person name="Zhang S.M."/>
            <person name="Mutuku M."/>
            <person name="Mkoji G."/>
            <person name="Steinauer M."/>
            <person name="Loker E.S."/>
        </authorList>
    </citation>
    <scope>NUCLEOTIDE SEQUENCE</scope>
    <source>
        <strain evidence="2">KasaAsao</strain>
    </source>
</reference>
<feature type="signal peptide" evidence="1">
    <location>
        <begin position="1"/>
        <end position="23"/>
    </location>
</feature>
<gene>
    <name evidence="2" type="ORF">Bpfe_020364</name>
</gene>
<dbReference type="AlphaFoldDB" id="A0AAD8B918"/>
<evidence type="ECO:0000313" key="3">
    <source>
        <dbReference type="Proteomes" id="UP001233172"/>
    </source>
</evidence>
<evidence type="ECO:0000256" key="1">
    <source>
        <dbReference type="SAM" id="SignalP"/>
    </source>
</evidence>
<comment type="caution">
    <text evidence="2">The sequence shown here is derived from an EMBL/GenBank/DDBJ whole genome shotgun (WGS) entry which is preliminary data.</text>
</comment>
<evidence type="ECO:0000313" key="2">
    <source>
        <dbReference type="EMBL" id="KAK0050146.1"/>
    </source>
</evidence>
<dbReference type="Proteomes" id="UP001233172">
    <property type="component" value="Unassembled WGS sequence"/>
</dbReference>
<dbReference type="EMBL" id="JASAOG010000117">
    <property type="protein sequence ID" value="KAK0050146.1"/>
    <property type="molecule type" value="Genomic_DNA"/>
</dbReference>
<name>A0AAD8B918_BIOPF</name>
<keyword evidence="3" id="KW-1185">Reference proteome</keyword>
<proteinExistence type="predicted"/>
<organism evidence="2 3">
    <name type="scientific">Biomphalaria pfeifferi</name>
    <name type="common">Bloodfluke planorb</name>
    <name type="synonym">Freshwater snail</name>
    <dbReference type="NCBI Taxonomy" id="112525"/>
    <lineage>
        <taxon>Eukaryota</taxon>
        <taxon>Metazoa</taxon>
        <taxon>Spiralia</taxon>
        <taxon>Lophotrochozoa</taxon>
        <taxon>Mollusca</taxon>
        <taxon>Gastropoda</taxon>
        <taxon>Heterobranchia</taxon>
        <taxon>Euthyneura</taxon>
        <taxon>Panpulmonata</taxon>
        <taxon>Hygrophila</taxon>
        <taxon>Lymnaeoidea</taxon>
        <taxon>Planorbidae</taxon>
        <taxon>Biomphalaria</taxon>
    </lineage>
</organism>
<reference evidence="2" key="2">
    <citation type="submission" date="2023-04" db="EMBL/GenBank/DDBJ databases">
        <authorList>
            <person name="Bu L."/>
            <person name="Lu L."/>
            <person name="Laidemitt M.R."/>
            <person name="Zhang S.M."/>
            <person name="Mutuku M."/>
            <person name="Mkoji G."/>
            <person name="Steinauer M."/>
            <person name="Loker E.S."/>
        </authorList>
    </citation>
    <scope>NUCLEOTIDE SEQUENCE</scope>
    <source>
        <strain evidence="2">KasaAsao</strain>
        <tissue evidence="2">Whole Snail</tissue>
    </source>
</reference>
<feature type="chain" id="PRO_5041903417" evidence="1">
    <location>
        <begin position="24"/>
        <end position="67"/>
    </location>
</feature>